<organism evidence="1 2">
    <name type="scientific">Ramlibacter tataouinensis (strain ATCC BAA-407 / DSM 14655 / LMG 21543 / TTB310)</name>
    <dbReference type="NCBI Taxonomy" id="365046"/>
    <lineage>
        <taxon>Bacteria</taxon>
        <taxon>Pseudomonadati</taxon>
        <taxon>Pseudomonadota</taxon>
        <taxon>Betaproteobacteria</taxon>
        <taxon>Burkholderiales</taxon>
        <taxon>Comamonadaceae</taxon>
        <taxon>Ramlibacter</taxon>
    </lineage>
</organism>
<accession>F5Y2I1</accession>
<reference evidence="1 2" key="2">
    <citation type="journal article" date="2011" name="PLoS ONE">
        <title>The Cyst-Dividing Bacterium Ramlibacter tataouinensis TTB310 Genome Reveals a Well-Stocked Toolbox for Adaptation to a Desert Environment.</title>
        <authorList>
            <person name="De Luca G."/>
            <person name="Barakat M."/>
            <person name="Ortet P."/>
            <person name="Fochesato S."/>
            <person name="Jourlin-Castelli C."/>
            <person name="Ansaldi M."/>
            <person name="Py B."/>
            <person name="Fichant G."/>
            <person name="Coutinho P.M."/>
            <person name="Voulhoux R."/>
            <person name="Bastien O."/>
            <person name="Marechal E."/>
            <person name="Henrissat B."/>
            <person name="Quentin Y."/>
            <person name="Noirot P."/>
            <person name="Filloux A."/>
            <person name="Mejean V."/>
            <person name="Dubow M.S."/>
            <person name="Barras F."/>
            <person name="Barbe V."/>
            <person name="Weissenbach J."/>
            <person name="Mihalcescu I."/>
            <person name="Vermeglio A."/>
            <person name="Achouak W."/>
            <person name="Heulin T."/>
        </authorList>
    </citation>
    <scope>NUCLEOTIDE SEQUENCE [LARGE SCALE GENOMIC DNA]</scope>
    <source>
        <strain evidence="2">ATCC BAA-407 / DSM 14655 / LMG 21543 / TTB310</strain>
    </source>
</reference>
<reference evidence="2" key="1">
    <citation type="submission" date="2006-01" db="EMBL/GenBank/DDBJ databases">
        <title>Genome of the cyst-dividing bacterium Ramlibacter tataouinensis.</title>
        <authorList>
            <person name="Barakat M."/>
            <person name="Ortet P."/>
            <person name="De Luca G."/>
            <person name="Jourlin-Castelli C."/>
            <person name="Ansaldi M."/>
            <person name="Py B."/>
            <person name="Fichant G."/>
            <person name="Coutinho P."/>
            <person name="Voulhoux R."/>
            <person name="Bastien O."/>
            <person name="Roy S."/>
            <person name="Marechal E."/>
            <person name="Henrissat B."/>
            <person name="Quentin Y."/>
            <person name="Noirot P."/>
            <person name="Filloux A."/>
            <person name="Mejean V."/>
            <person name="DuBow M."/>
            <person name="Barras F."/>
            <person name="Heulin T."/>
        </authorList>
    </citation>
    <scope>NUCLEOTIDE SEQUENCE [LARGE SCALE GENOMIC DNA]</scope>
    <source>
        <strain evidence="2">ATCC BAA-407 / DSM 14655 / LMG 21543 / TTB310</strain>
    </source>
</reference>
<name>F5Y2I1_RAMTT</name>
<dbReference type="AlphaFoldDB" id="F5Y2I1"/>
<proteinExistence type="predicted"/>
<dbReference type="PATRIC" id="fig|365046.3.peg.1284"/>
<dbReference type="KEGG" id="rta:Rta_12576"/>
<dbReference type="OrthoDB" id="5608857at2"/>
<protein>
    <recommendedName>
        <fullName evidence="3">Type II secretion system protein</fullName>
    </recommendedName>
</protein>
<gene>
    <name evidence="1" type="ordered locus">Rta_12576</name>
</gene>
<evidence type="ECO:0000313" key="2">
    <source>
        <dbReference type="Proteomes" id="UP000008385"/>
    </source>
</evidence>
<dbReference type="HOGENOM" id="CLU_088953_1_0_4"/>
<sequence length="156" mass="17745">MNRARTSKQARGVVLLVVLLFVFLTTLAASGMVKSYQTASQREKEAQLLFAGDQYRRAIASYYSTVPAGQPRSLPLQLEDLVNDHRFPTPRHHLRRLYPDPITNRVDWGLVMEAGGIAGVYSKGQSKPLKQAGFPRRYAHFEHQPAYSSWVFRVDR</sequence>
<evidence type="ECO:0008006" key="3">
    <source>
        <dbReference type="Google" id="ProtNLM"/>
    </source>
</evidence>
<dbReference type="EMBL" id="CP000245">
    <property type="protein sequence ID" value="AEG92344.1"/>
    <property type="molecule type" value="Genomic_DNA"/>
</dbReference>
<keyword evidence="2" id="KW-1185">Reference proteome</keyword>
<dbReference type="Proteomes" id="UP000008385">
    <property type="component" value="Chromosome"/>
</dbReference>
<evidence type="ECO:0000313" key="1">
    <source>
        <dbReference type="EMBL" id="AEG92344.1"/>
    </source>
</evidence>
<dbReference type="eggNOG" id="COG2165">
    <property type="taxonomic scope" value="Bacteria"/>
</dbReference>
<dbReference type="RefSeq" id="WP_013900577.1">
    <property type="nucleotide sequence ID" value="NC_015677.1"/>
</dbReference>
<dbReference type="STRING" id="365046.Rta_12576"/>